<keyword evidence="9" id="KW-1185">Reference proteome</keyword>
<keyword evidence="4 6" id="KW-0472">Membrane</keyword>
<feature type="transmembrane region" description="Helical" evidence="6">
    <location>
        <begin position="580"/>
        <end position="599"/>
    </location>
</feature>
<evidence type="ECO:0000256" key="5">
    <source>
        <dbReference type="SAM" id="MobiDB-lite"/>
    </source>
</evidence>
<reference evidence="8 9" key="1">
    <citation type="submission" date="2018-11" db="EMBL/GenBank/DDBJ databases">
        <title>Saccharopolyspora rhizosphaerae sp. nov., an actinomycete isolated from rhizosphere soil in Thailand.</title>
        <authorList>
            <person name="Intra B."/>
            <person name="Euanorasetr J."/>
            <person name="Take A."/>
            <person name="Inahashi Y."/>
            <person name="Mori M."/>
            <person name="Panbangred W."/>
            <person name="Matsumoto A."/>
        </authorList>
    </citation>
    <scope>NUCLEOTIDE SEQUENCE [LARGE SCALE GENOMIC DNA]</scope>
    <source>
        <strain evidence="8 9">H219</strain>
    </source>
</reference>
<dbReference type="InterPro" id="IPR017500">
    <property type="entry name" value="Phage_infect_YhgE_N"/>
</dbReference>
<dbReference type="GO" id="GO:0140359">
    <property type="term" value="F:ABC-type transporter activity"/>
    <property type="evidence" value="ECO:0007669"/>
    <property type="project" value="InterPro"/>
</dbReference>
<comment type="subcellular location">
    <subcellularLocation>
        <location evidence="1">Membrane</location>
        <topology evidence="1">Multi-pass membrane protein</topology>
    </subcellularLocation>
</comment>
<dbReference type="NCBIfam" id="TIGR03062">
    <property type="entry name" value="pip_yhgE_Cterm"/>
    <property type="match status" value="1"/>
</dbReference>
<dbReference type="InterPro" id="IPR023908">
    <property type="entry name" value="xxxLxxG_rpt"/>
</dbReference>
<gene>
    <name evidence="8" type="ORF">EIL87_10135</name>
</gene>
<feature type="compositionally biased region" description="Basic and acidic residues" evidence="5">
    <location>
        <begin position="437"/>
        <end position="453"/>
    </location>
</feature>
<feature type="transmembrane region" description="Helical" evidence="6">
    <location>
        <begin position="22"/>
        <end position="41"/>
    </location>
</feature>
<feature type="transmembrane region" description="Helical" evidence="6">
    <location>
        <begin position="554"/>
        <end position="573"/>
    </location>
</feature>
<evidence type="ECO:0000313" key="8">
    <source>
        <dbReference type="EMBL" id="RRO17629.1"/>
    </source>
</evidence>
<dbReference type="NCBIfam" id="TIGR03061">
    <property type="entry name" value="pip_yhgE_Nterm"/>
    <property type="match status" value="1"/>
</dbReference>
<name>A0A426JWS4_9PSEU</name>
<feature type="transmembrane region" description="Helical" evidence="6">
    <location>
        <begin position="519"/>
        <end position="542"/>
    </location>
</feature>
<evidence type="ECO:0000256" key="6">
    <source>
        <dbReference type="SAM" id="Phobius"/>
    </source>
</evidence>
<dbReference type="OrthoDB" id="9811483at2"/>
<dbReference type="Proteomes" id="UP000274515">
    <property type="component" value="Unassembled WGS sequence"/>
</dbReference>
<dbReference type="SUPFAM" id="SSF58104">
    <property type="entry name" value="Methyl-accepting chemotaxis protein (MCP) signaling domain"/>
    <property type="match status" value="1"/>
</dbReference>
<protein>
    <submittedName>
        <fullName evidence="8">YhgE/Pip domain-containing protein</fullName>
    </submittedName>
</protein>
<feature type="transmembrane region" description="Helical" evidence="6">
    <location>
        <begin position="478"/>
        <end position="498"/>
    </location>
</feature>
<dbReference type="NCBIfam" id="TIGR03057">
    <property type="entry name" value="xxxLxxG_by_4"/>
    <property type="match status" value="4"/>
</dbReference>
<evidence type="ECO:0000256" key="2">
    <source>
        <dbReference type="ARBA" id="ARBA00022692"/>
    </source>
</evidence>
<proteinExistence type="predicted"/>
<feature type="domain" description="ABC-2 type transporter transmembrane" evidence="7">
    <location>
        <begin position="465"/>
        <end position="653"/>
    </location>
</feature>
<dbReference type="Pfam" id="PF12698">
    <property type="entry name" value="ABC2_membrane_3"/>
    <property type="match status" value="1"/>
</dbReference>
<dbReference type="AlphaFoldDB" id="A0A426JWS4"/>
<evidence type="ECO:0000256" key="3">
    <source>
        <dbReference type="ARBA" id="ARBA00022989"/>
    </source>
</evidence>
<accession>A0A426JWS4</accession>
<dbReference type="RefSeq" id="WP_125089960.1">
    <property type="nucleotide sequence ID" value="NZ_RSAA01000008.1"/>
</dbReference>
<feature type="region of interest" description="Disordered" evidence="5">
    <location>
        <begin position="433"/>
        <end position="457"/>
    </location>
</feature>
<evidence type="ECO:0000313" key="9">
    <source>
        <dbReference type="Proteomes" id="UP000274515"/>
    </source>
</evidence>
<dbReference type="EMBL" id="RSAA01000008">
    <property type="protein sequence ID" value="RRO17629.1"/>
    <property type="molecule type" value="Genomic_DNA"/>
</dbReference>
<sequence>MTTFRLAATELRRLTSGKLPKLALLAVTLVPLLYGAMYIYANWDPYEKLDSVPAAVVVDDTGAEKEDGRPLNAGQDVHRELVDSGTFSWTRTDLRRAQEGVANGDYTFALVVPADFSKALVSPADFTPRQAKLRLITNDANNYLVGTIADKLAGEIRKGVASHAGATAAEQFLLGFSTVHDKTVEAADGAGQLADGAGRLHDGLGEAQQGGTQLSDGARQLLAGQQRLASGANRLADGTGQLHTGLQQLQDSTAPLPEQTAKLADGAEEVAQGNEQLAQRANVVGNLSQDIVDNLDQTKAQTAQQLRQAGVDDATTQKIVDGLDQLSSPATNANAKLQNQVGPLNELARGARQVADGNRALANATPELTDGIDQLADGAEQVDDGAVQLRDGQQQALSGTSRLADGADRLVGGTRQLYDGSGQLADGSSTLATELGKGADDIPHPDDPTRKATADTIGDPVAVDTQAQVKADTYGAGLAPYFMGLALWVGGFVLFLLMRPMSHRALAAGVAPWKVALGGWLPAALIGLAQAVLLFAVVVFAIGVHPAHQWETLGFLVLTSFAFTAVVHSLNAAFGPKGKFIALVILVLQLVTAGGTFPWQTIPEPLHPLHQVLPLGYVVTGLRHLIYGGTSDAVGQAAAVLLCYLVAALLLTTIAAWRQRVWTPSRLKPELSL</sequence>
<feature type="transmembrane region" description="Helical" evidence="6">
    <location>
        <begin position="637"/>
        <end position="657"/>
    </location>
</feature>
<dbReference type="Gene3D" id="1.10.287.950">
    <property type="entry name" value="Methyl-accepting chemotaxis protein"/>
    <property type="match status" value="1"/>
</dbReference>
<dbReference type="InterPro" id="IPR013525">
    <property type="entry name" value="ABC2_TM"/>
</dbReference>
<dbReference type="InterPro" id="IPR017501">
    <property type="entry name" value="Phage_infect_YhgE_C"/>
</dbReference>
<comment type="caution">
    <text evidence="8">The sequence shown here is derived from an EMBL/GenBank/DDBJ whole genome shotgun (WGS) entry which is preliminary data.</text>
</comment>
<organism evidence="8 9">
    <name type="scientific">Saccharopolyspora rhizosphaerae</name>
    <dbReference type="NCBI Taxonomy" id="2492662"/>
    <lineage>
        <taxon>Bacteria</taxon>
        <taxon>Bacillati</taxon>
        <taxon>Actinomycetota</taxon>
        <taxon>Actinomycetes</taxon>
        <taxon>Pseudonocardiales</taxon>
        <taxon>Pseudonocardiaceae</taxon>
        <taxon>Saccharopolyspora</taxon>
    </lineage>
</organism>
<dbReference type="PANTHER" id="PTHR43077:SF5">
    <property type="entry name" value="PHAGE INFECTION PROTEIN"/>
    <property type="match status" value="1"/>
</dbReference>
<dbReference type="PANTHER" id="PTHR43077">
    <property type="entry name" value="TRANSPORT PERMEASE YVFS-RELATED"/>
    <property type="match status" value="1"/>
</dbReference>
<keyword evidence="3 6" id="KW-1133">Transmembrane helix</keyword>
<evidence type="ECO:0000256" key="4">
    <source>
        <dbReference type="ARBA" id="ARBA00023136"/>
    </source>
</evidence>
<dbReference type="InterPro" id="IPR051328">
    <property type="entry name" value="T7SS_ABC-Transporter"/>
</dbReference>
<dbReference type="GO" id="GO:0016020">
    <property type="term" value="C:membrane"/>
    <property type="evidence" value="ECO:0007669"/>
    <property type="project" value="UniProtKB-SubCell"/>
</dbReference>
<evidence type="ECO:0000256" key="1">
    <source>
        <dbReference type="ARBA" id="ARBA00004141"/>
    </source>
</evidence>
<evidence type="ECO:0000259" key="7">
    <source>
        <dbReference type="Pfam" id="PF12698"/>
    </source>
</evidence>
<keyword evidence="2 6" id="KW-0812">Transmembrane</keyword>